<organism evidence="1 2">
    <name type="scientific">Jeotgalibaca ciconiae</name>
    <dbReference type="NCBI Taxonomy" id="2496265"/>
    <lineage>
        <taxon>Bacteria</taxon>
        <taxon>Bacillati</taxon>
        <taxon>Bacillota</taxon>
        <taxon>Bacilli</taxon>
        <taxon>Lactobacillales</taxon>
        <taxon>Carnobacteriaceae</taxon>
        <taxon>Jeotgalibaca</taxon>
    </lineage>
</organism>
<dbReference type="RefSeq" id="WP_126111318.1">
    <property type="nucleotide sequence ID" value="NZ_CP034465.1"/>
</dbReference>
<name>A0A3S9HCX0_9LACT</name>
<dbReference type="Pfam" id="PF04237">
    <property type="entry name" value="YjbR"/>
    <property type="match status" value="1"/>
</dbReference>
<gene>
    <name evidence="1" type="ORF">EJN90_11335</name>
</gene>
<dbReference type="AlphaFoldDB" id="A0A3S9HCX0"/>
<evidence type="ECO:0000313" key="2">
    <source>
        <dbReference type="Proteomes" id="UP000273326"/>
    </source>
</evidence>
<evidence type="ECO:0000313" key="1">
    <source>
        <dbReference type="EMBL" id="AZP05184.1"/>
    </source>
</evidence>
<dbReference type="SUPFAM" id="SSF142906">
    <property type="entry name" value="YjbR-like"/>
    <property type="match status" value="1"/>
</dbReference>
<dbReference type="EMBL" id="CP034465">
    <property type="protein sequence ID" value="AZP05184.1"/>
    <property type="molecule type" value="Genomic_DNA"/>
</dbReference>
<dbReference type="InterPro" id="IPR058532">
    <property type="entry name" value="YjbR/MT2646/Rv2570-like"/>
</dbReference>
<evidence type="ECO:0008006" key="3">
    <source>
        <dbReference type="Google" id="ProtNLM"/>
    </source>
</evidence>
<sequence>MIDVKSIFDFKKMNVEKLKSFGFVDCVKYYEIKKTILDNQFYISLKVTKTDQVDYSVIDSSINEEYALVKTANAQGSFVGEIQTKCEDFLREVSDKCFDYDVFQSEQTKRVVQFIKNKYNVDEEYLWEKYPNYAVFRNHDNSKWFAIIMTIDGKKLKSSLDKEVEIIDLKGTAENVASLVDDCNYYGGYHMNKKYWYTTVLDDSICDSELFDRIVDSFHLIQ</sequence>
<dbReference type="Proteomes" id="UP000273326">
    <property type="component" value="Chromosome"/>
</dbReference>
<keyword evidence="2" id="KW-1185">Reference proteome</keyword>
<dbReference type="InterPro" id="IPR038056">
    <property type="entry name" value="YjbR-like_sf"/>
</dbReference>
<dbReference type="InterPro" id="IPR007351">
    <property type="entry name" value="YjbR"/>
</dbReference>
<accession>A0A3S9HCX0</accession>
<protein>
    <recommendedName>
        <fullName evidence="3">MmcQ/YjbR family DNA-binding protein</fullName>
    </recommendedName>
</protein>
<dbReference type="KEGG" id="jeh:EJN90_11335"/>
<dbReference type="OrthoDB" id="9789813at2"/>
<reference evidence="2" key="1">
    <citation type="submission" date="2018-12" db="EMBL/GenBank/DDBJ databases">
        <title>Complete genome sequencing of Jeotgalibaca sp. H21T32.</title>
        <authorList>
            <person name="Bae J.-W."/>
            <person name="Lee S.-Y."/>
        </authorList>
    </citation>
    <scope>NUCLEOTIDE SEQUENCE [LARGE SCALE GENOMIC DNA]</scope>
    <source>
        <strain evidence="2">H21T32</strain>
    </source>
</reference>
<dbReference type="PANTHER" id="PTHR35145">
    <property type="entry name" value="CYTOPLASMIC PROTEIN-RELATED"/>
    <property type="match status" value="1"/>
</dbReference>
<proteinExistence type="predicted"/>
<dbReference type="PANTHER" id="PTHR35145:SF1">
    <property type="entry name" value="CYTOPLASMIC PROTEIN"/>
    <property type="match status" value="1"/>
</dbReference>
<dbReference type="Gene3D" id="3.90.1150.30">
    <property type="match status" value="1"/>
</dbReference>